<dbReference type="PROSITE" id="PS51077">
    <property type="entry name" value="HTH_ICLR"/>
    <property type="match status" value="1"/>
</dbReference>
<dbReference type="PROSITE" id="PS51078">
    <property type="entry name" value="ICLR_ED"/>
    <property type="match status" value="1"/>
</dbReference>
<protein>
    <submittedName>
        <fullName evidence="4">IclR family transcriptional regulator</fullName>
    </submittedName>
</protein>
<organism evidence="4 5">
    <name type="scientific">Pseudosulfitobacter pseudonitzschiae</name>
    <dbReference type="NCBI Taxonomy" id="1402135"/>
    <lineage>
        <taxon>Bacteria</taxon>
        <taxon>Pseudomonadati</taxon>
        <taxon>Pseudomonadota</taxon>
        <taxon>Alphaproteobacteria</taxon>
        <taxon>Rhodobacterales</taxon>
        <taxon>Roseobacteraceae</taxon>
        <taxon>Pseudosulfitobacter</taxon>
    </lineage>
</organism>
<accession>A0A9Q2NTB9</accession>
<dbReference type="GO" id="GO:0003700">
    <property type="term" value="F:DNA-binding transcription factor activity"/>
    <property type="evidence" value="ECO:0007669"/>
    <property type="project" value="TreeGrafter"/>
</dbReference>
<dbReference type="GO" id="GO:0045892">
    <property type="term" value="P:negative regulation of DNA-templated transcription"/>
    <property type="evidence" value="ECO:0007669"/>
    <property type="project" value="TreeGrafter"/>
</dbReference>
<reference evidence="4" key="1">
    <citation type="submission" date="2021-01" db="EMBL/GenBank/DDBJ databases">
        <title>Diatom-associated Roseobacters Show Island Model of Population Structure.</title>
        <authorList>
            <person name="Qu L."/>
            <person name="Feng X."/>
            <person name="Chen Y."/>
            <person name="Li L."/>
            <person name="Wang X."/>
            <person name="Hu Z."/>
            <person name="Wang H."/>
            <person name="Luo H."/>
        </authorList>
    </citation>
    <scope>NUCLEOTIDE SEQUENCE</scope>
    <source>
        <strain evidence="4">SM26-45</strain>
    </source>
</reference>
<dbReference type="InterPro" id="IPR036388">
    <property type="entry name" value="WH-like_DNA-bd_sf"/>
</dbReference>
<dbReference type="InterPro" id="IPR050707">
    <property type="entry name" value="HTH_MetabolicPath_Reg"/>
</dbReference>
<sequence length="260" mass="28606">MSKDRQGGVKAAGRTLDLFEIFARHPEPLSLSELAKLMGTPVSSTHALVKTLRARGFVYVLEDRKLLYPTRRMQVLTNQIAKNESAVELLAPILQRLQEDSDETIILGKRQDEMIVYLDVLECQRPIRYAPQPGERKPLHSSAIGKAMLSLGTDDDIRQAVSIVGQPGVTANTLTELDVLLADIQEGRERGIFITRGENVADVMGIAMVFRLGGGPVGIAIGGPMPRMIEKEQLCRDLLAAARRDIDAMCPPSNDLRRVA</sequence>
<keyword evidence="1" id="KW-0805">Transcription regulation</keyword>
<gene>
    <name evidence="4" type="ORF">JQX14_22820</name>
</gene>
<dbReference type="EMBL" id="JAFBWN010000035">
    <property type="protein sequence ID" value="MBM2357388.1"/>
    <property type="molecule type" value="Genomic_DNA"/>
</dbReference>
<dbReference type="InterPro" id="IPR029016">
    <property type="entry name" value="GAF-like_dom_sf"/>
</dbReference>
<dbReference type="InterPro" id="IPR014757">
    <property type="entry name" value="Tscrpt_reg_IclR_C"/>
</dbReference>
<dbReference type="Gene3D" id="3.30.450.40">
    <property type="match status" value="1"/>
</dbReference>
<keyword evidence="3" id="KW-0804">Transcription</keyword>
<name>A0A9Q2NTB9_9RHOB</name>
<dbReference type="RefSeq" id="WP_224557639.1">
    <property type="nucleotide sequence ID" value="NZ_CP086806.1"/>
</dbReference>
<dbReference type="PANTHER" id="PTHR30136">
    <property type="entry name" value="HELIX-TURN-HELIX TRANSCRIPTIONAL REGULATOR, ICLR FAMILY"/>
    <property type="match status" value="1"/>
</dbReference>
<evidence type="ECO:0000256" key="2">
    <source>
        <dbReference type="ARBA" id="ARBA00023125"/>
    </source>
</evidence>
<dbReference type="AlphaFoldDB" id="A0A9Q2NTB9"/>
<dbReference type="Proteomes" id="UP000809337">
    <property type="component" value="Unassembled WGS sequence"/>
</dbReference>
<dbReference type="Gene3D" id="1.10.10.10">
    <property type="entry name" value="Winged helix-like DNA-binding domain superfamily/Winged helix DNA-binding domain"/>
    <property type="match status" value="1"/>
</dbReference>
<dbReference type="InterPro" id="IPR036390">
    <property type="entry name" value="WH_DNA-bd_sf"/>
</dbReference>
<dbReference type="SUPFAM" id="SSF46785">
    <property type="entry name" value="Winged helix' DNA-binding domain"/>
    <property type="match status" value="1"/>
</dbReference>
<dbReference type="Pfam" id="PF01614">
    <property type="entry name" value="IclR_C"/>
    <property type="match status" value="1"/>
</dbReference>
<evidence type="ECO:0000313" key="4">
    <source>
        <dbReference type="EMBL" id="MBM2357388.1"/>
    </source>
</evidence>
<dbReference type="Pfam" id="PF09339">
    <property type="entry name" value="HTH_IclR"/>
    <property type="match status" value="1"/>
</dbReference>
<evidence type="ECO:0000256" key="1">
    <source>
        <dbReference type="ARBA" id="ARBA00023015"/>
    </source>
</evidence>
<comment type="caution">
    <text evidence="4">The sequence shown here is derived from an EMBL/GenBank/DDBJ whole genome shotgun (WGS) entry which is preliminary data.</text>
</comment>
<evidence type="ECO:0000313" key="5">
    <source>
        <dbReference type="Proteomes" id="UP000809337"/>
    </source>
</evidence>
<evidence type="ECO:0000256" key="3">
    <source>
        <dbReference type="ARBA" id="ARBA00023163"/>
    </source>
</evidence>
<proteinExistence type="predicted"/>
<keyword evidence="2" id="KW-0238">DNA-binding</keyword>
<dbReference type="PANTHER" id="PTHR30136:SF35">
    <property type="entry name" value="HTH-TYPE TRANSCRIPTIONAL REGULATOR RV1719"/>
    <property type="match status" value="1"/>
</dbReference>
<dbReference type="SUPFAM" id="SSF55781">
    <property type="entry name" value="GAF domain-like"/>
    <property type="match status" value="1"/>
</dbReference>
<dbReference type="GO" id="GO:0003677">
    <property type="term" value="F:DNA binding"/>
    <property type="evidence" value="ECO:0007669"/>
    <property type="project" value="UniProtKB-KW"/>
</dbReference>
<dbReference type="InterPro" id="IPR005471">
    <property type="entry name" value="Tscrpt_reg_IclR_N"/>
</dbReference>